<dbReference type="Gene3D" id="3.30.1370.10">
    <property type="entry name" value="K Homology domain, type 1"/>
    <property type="match status" value="5"/>
</dbReference>
<feature type="domain" description="K Homology" evidence="4">
    <location>
        <begin position="44"/>
        <end position="130"/>
    </location>
</feature>
<dbReference type="SMART" id="SM00322">
    <property type="entry name" value="KH"/>
    <property type="match status" value="5"/>
</dbReference>
<organism evidence="5 6">
    <name type="scientific">Buddleja alternifolia</name>
    <dbReference type="NCBI Taxonomy" id="168488"/>
    <lineage>
        <taxon>Eukaryota</taxon>
        <taxon>Viridiplantae</taxon>
        <taxon>Streptophyta</taxon>
        <taxon>Embryophyta</taxon>
        <taxon>Tracheophyta</taxon>
        <taxon>Spermatophyta</taxon>
        <taxon>Magnoliopsida</taxon>
        <taxon>eudicotyledons</taxon>
        <taxon>Gunneridae</taxon>
        <taxon>Pentapetalae</taxon>
        <taxon>asterids</taxon>
        <taxon>lamiids</taxon>
        <taxon>Lamiales</taxon>
        <taxon>Scrophulariaceae</taxon>
        <taxon>Buddlejeae</taxon>
        <taxon>Buddleja</taxon>
    </lineage>
</organism>
<feature type="domain" description="K Homology" evidence="4">
    <location>
        <begin position="296"/>
        <end position="374"/>
    </location>
</feature>
<dbReference type="CDD" id="cd22460">
    <property type="entry name" value="KH-I_PEPPER_rpt2_like"/>
    <property type="match status" value="1"/>
</dbReference>
<feature type="region of interest" description="Disordered" evidence="3">
    <location>
        <begin position="467"/>
        <end position="495"/>
    </location>
</feature>
<evidence type="ECO:0000256" key="1">
    <source>
        <dbReference type="ARBA" id="ARBA00022737"/>
    </source>
</evidence>
<dbReference type="CDD" id="cd22459">
    <property type="entry name" value="KH-I_PEPPER_rpt1_like"/>
    <property type="match status" value="1"/>
</dbReference>
<dbReference type="Pfam" id="PF00013">
    <property type="entry name" value="KH_1"/>
    <property type="match status" value="4"/>
</dbReference>
<evidence type="ECO:0000313" key="6">
    <source>
        <dbReference type="Proteomes" id="UP000826271"/>
    </source>
</evidence>
<sequence length="639" mass="68348">MEEIPFLSQKFTKPETTQQPNNHRSSSARGASAKHHHPDPPASGQVVFRLLCHVHTAGGVIGNSGSIIKHLETLTESKIRFEEGLPNCHERVINIVGDASVEKKISVGGGEEEEMADVSKAQEGLIRVFERVLEVEGNSGNDENEDKDDVHRNGFTGCCRLLASKCRIGAVMGKRGKIVDGIRKSSGAKIRVLKEEIPACASPEEELIQIMGGVMAVKKALLAVSHRLQDRTLGEEAWAHMSSHKLPHKLQADLIPNNSPGPPSLLGSAVEHHPVGHSLSGNVERMLNLDENSSMRKVVFRFLCSNAIAGGVIGKSANIVKSLERETGASIKFASPVSGSKERVVIISSLESPDPLYSPAQIAAIRVFARSIEVGIDQGVVSSLGNGKSATARILVGSNQVGCLQDEGGRVASDISIASAVDIQLMGVDLLPKCAGADDDVIQITGEYENVKSALFQVTGKLRERFFSGPGPEGPDRHCSSPAIPSSCPNGREAASSTRLSQLSRLPYIDQLDHLGFVQKSSSPDSRVLQWDQADSRGSTTIPVDSSQGSTTFTCELKPESNVGNDVPKQTVEVVVPREVFGSVYGENGSNVARLKEISGASVILQDPWPGESNGKVIISGTRERILIAQSLLQAFISF</sequence>
<dbReference type="PANTHER" id="PTHR10288">
    <property type="entry name" value="KH DOMAIN CONTAINING RNA BINDING PROTEIN"/>
    <property type="match status" value="1"/>
</dbReference>
<dbReference type="PROSITE" id="PS50084">
    <property type="entry name" value="KH_TYPE_1"/>
    <property type="match status" value="5"/>
</dbReference>
<proteinExistence type="predicted"/>
<gene>
    <name evidence="5" type="ORF">BUALT_Bualt04G0033400</name>
</gene>
<dbReference type="InterPro" id="IPR036612">
    <property type="entry name" value="KH_dom_type_1_sf"/>
</dbReference>
<feature type="region of interest" description="Disordered" evidence="3">
    <location>
        <begin position="1"/>
        <end position="42"/>
    </location>
</feature>
<protein>
    <recommendedName>
        <fullName evidence="4">K Homology domain-containing protein</fullName>
    </recommendedName>
</protein>
<evidence type="ECO:0000259" key="4">
    <source>
        <dbReference type="SMART" id="SM00322"/>
    </source>
</evidence>
<dbReference type="InterPro" id="IPR004088">
    <property type="entry name" value="KH_dom_type_1"/>
</dbReference>
<feature type="domain" description="K Homology" evidence="4">
    <location>
        <begin position="568"/>
        <end position="638"/>
    </location>
</feature>
<reference evidence="5" key="1">
    <citation type="submission" date="2019-10" db="EMBL/GenBank/DDBJ databases">
        <authorList>
            <person name="Zhang R."/>
            <person name="Pan Y."/>
            <person name="Wang J."/>
            <person name="Ma R."/>
            <person name="Yu S."/>
        </authorList>
    </citation>
    <scope>NUCLEOTIDE SEQUENCE</scope>
    <source>
        <strain evidence="5">LA-IB0</strain>
        <tissue evidence="5">Leaf</tissue>
    </source>
</reference>
<keyword evidence="1" id="KW-0677">Repeat</keyword>
<feature type="compositionally biased region" description="Polar residues" evidence="3">
    <location>
        <begin position="9"/>
        <end position="29"/>
    </location>
</feature>
<accession>A0AAV6XKY0</accession>
<name>A0AAV6XKY0_9LAMI</name>
<dbReference type="EMBL" id="WHWC01000004">
    <property type="protein sequence ID" value="KAG8383624.1"/>
    <property type="molecule type" value="Genomic_DNA"/>
</dbReference>
<feature type="compositionally biased region" description="Polar residues" evidence="3">
    <location>
        <begin position="483"/>
        <end position="495"/>
    </location>
</feature>
<evidence type="ECO:0000313" key="5">
    <source>
        <dbReference type="EMBL" id="KAG8383624.1"/>
    </source>
</evidence>
<evidence type="ECO:0000256" key="2">
    <source>
        <dbReference type="PROSITE-ProRule" id="PRU00117"/>
    </source>
</evidence>
<dbReference type="GO" id="GO:0003723">
    <property type="term" value="F:RNA binding"/>
    <property type="evidence" value="ECO:0007669"/>
    <property type="project" value="UniProtKB-UniRule"/>
</dbReference>
<dbReference type="AlphaFoldDB" id="A0AAV6XKY0"/>
<dbReference type="SUPFAM" id="SSF54791">
    <property type="entry name" value="Eukaryotic type KH-domain (KH-domain type I)"/>
    <property type="match status" value="5"/>
</dbReference>
<comment type="caution">
    <text evidence="5">The sequence shown here is derived from an EMBL/GenBank/DDBJ whole genome shotgun (WGS) entry which is preliminary data.</text>
</comment>
<dbReference type="Proteomes" id="UP000826271">
    <property type="component" value="Unassembled WGS sequence"/>
</dbReference>
<feature type="domain" description="K Homology" evidence="4">
    <location>
        <begin position="155"/>
        <end position="229"/>
    </location>
</feature>
<keyword evidence="6" id="KW-1185">Reference proteome</keyword>
<keyword evidence="2" id="KW-0694">RNA-binding</keyword>
<feature type="domain" description="K Homology" evidence="4">
    <location>
        <begin position="388"/>
        <end position="463"/>
    </location>
</feature>
<dbReference type="InterPro" id="IPR004087">
    <property type="entry name" value="KH_dom"/>
</dbReference>
<evidence type="ECO:0000256" key="3">
    <source>
        <dbReference type="SAM" id="MobiDB-lite"/>
    </source>
</evidence>